<reference evidence="1 2" key="1">
    <citation type="submission" date="2015-07" db="EMBL/GenBank/DDBJ databases">
        <title>Genome sequence of Levilinea saccharolytica DSM 16555.</title>
        <authorList>
            <person name="Hemp J."/>
            <person name="Ward L.M."/>
            <person name="Pace L.A."/>
            <person name="Fischer W.W."/>
        </authorList>
    </citation>
    <scope>NUCLEOTIDE SEQUENCE [LARGE SCALE GENOMIC DNA]</scope>
    <source>
        <strain evidence="1 2">KIBI-1</strain>
    </source>
</reference>
<gene>
    <name evidence="1" type="ORF">ADN01_15550</name>
</gene>
<dbReference type="EMBL" id="LGCM01000058">
    <property type="protein sequence ID" value="KPL77981.1"/>
    <property type="molecule type" value="Genomic_DNA"/>
</dbReference>
<dbReference type="OrthoDB" id="159409at2"/>
<evidence type="ECO:0000313" key="2">
    <source>
        <dbReference type="Proteomes" id="UP000050501"/>
    </source>
</evidence>
<protein>
    <recommendedName>
        <fullName evidence="3">ATPase P</fullName>
    </recommendedName>
</protein>
<sequence length="157" mass="16829">MIELNIPGRGILRLNHLVLDVNGTLALDGVLLDGVAKSLGTLRDRLNIHMITADTHGRQQRIDEQLNLRAERLIPGEDEAAQKERFVHRLGAANVVAVGQGANDALMLSSAALGIAVLSREGLAVQTLQAADLVAPDILSALELLEKPLRIVATLRT</sequence>
<dbReference type="STRING" id="229921.ADN01_15550"/>
<evidence type="ECO:0008006" key="3">
    <source>
        <dbReference type="Google" id="ProtNLM"/>
    </source>
</evidence>
<keyword evidence="2" id="KW-1185">Reference proteome</keyword>
<dbReference type="RefSeq" id="WP_062416838.1">
    <property type="nucleotide sequence ID" value="NZ_DF967974.1"/>
</dbReference>
<evidence type="ECO:0000313" key="1">
    <source>
        <dbReference type="EMBL" id="KPL77981.1"/>
    </source>
</evidence>
<dbReference type="AlphaFoldDB" id="A0A0P6XX59"/>
<comment type="caution">
    <text evidence="1">The sequence shown here is derived from an EMBL/GenBank/DDBJ whole genome shotgun (WGS) entry which is preliminary data.</text>
</comment>
<dbReference type="Pfam" id="PF00702">
    <property type="entry name" value="Hydrolase"/>
    <property type="match status" value="1"/>
</dbReference>
<accession>A0A0P6XX59</accession>
<dbReference type="SUPFAM" id="SSF56784">
    <property type="entry name" value="HAD-like"/>
    <property type="match status" value="1"/>
</dbReference>
<dbReference type="Proteomes" id="UP000050501">
    <property type="component" value="Unassembled WGS sequence"/>
</dbReference>
<dbReference type="InterPro" id="IPR023214">
    <property type="entry name" value="HAD_sf"/>
</dbReference>
<name>A0A0P6XX59_9CHLR</name>
<dbReference type="Gene3D" id="3.40.50.1000">
    <property type="entry name" value="HAD superfamily/HAD-like"/>
    <property type="match status" value="1"/>
</dbReference>
<dbReference type="InterPro" id="IPR036412">
    <property type="entry name" value="HAD-like_sf"/>
</dbReference>
<proteinExistence type="predicted"/>
<organism evidence="1 2">
    <name type="scientific">Levilinea saccharolytica</name>
    <dbReference type="NCBI Taxonomy" id="229921"/>
    <lineage>
        <taxon>Bacteria</taxon>
        <taxon>Bacillati</taxon>
        <taxon>Chloroflexota</taxon>
        <taxon>Anaerolineae</taxon>
        <taxon>Anaerolineales</taxon>
        <taxon>Anaerolineaceae</taxon>
        <taxon>Levilinea</taxon>
    </lineage>
</organism>